<name>A0A015XC61_BACFG</name>
<dbReference type="AlphaFoldDB" id="A0A015XC61"/>
<dbReference type="Proteomes" id="UP000022082">
    <property type="component" value="Unassembled WGS sequence"/>
</dbReference>
<proteinExistence type="predicted"/>
<organism evidence="1 2">
    <name type="scientific">Bacteroides fragilis str. S36L11</name>
    <dbReference type="NCBI Taxonomy" id="1339327"/>
    <lineage>
        <taxon>Bacteria</taxon>
        <taxon>Pseudomonadati</taxon>
        <taxon>Bacteroidota</taxon>
        <taxon>Bacteroidia</taxon>
        <taxon>Bacteroidales</taxon>
        <taxon>Bacteroidaceae</taxon>
        <taxon>Bacteroides</taxon>
    </lineage>
</organism>
<sequence>MFFGDTGVAKHTSRSSYVMRIFGKNSVHPCYLMTLHYHRRRGRK</sequence>
<accession>A0A015XC61</accession>
<dbReference type="EMBL" id="JGDJ01000165">
    <property type="protein sequence ID" value="EXZ29328.1"/>
    <property type="molecule type" value="Genomic_DNA"/>
</dbReference>
<evidence type="ECO:0000313" key="2">
    <source>
        <dbReference type="Proteomes" id="UP000022082"/>
    </source>
</evidence>
<evidence type="ECO:0000313" key="1">
    <source>
        <dbReference type="EMBL" id="EXZ29328.1"/>
    </source>
</evidence>
<protein>
    <submittedName>
        <fullName evidence="1">Uncharacterized protein</fullName>
    </submittedName>
</protein>
<reference evidence="1 2" key="1">
    <citation type="submission" date="2014-02" db="EMBL/GenBank/DDBJ databases">
        <authorList>
            <person name="Sears C."/>
            <person name="Carroll K."/>
            <person name="Sack B.R."/>
            <person name="Qadri F."/>
            <person name="Myers L.L."/>
            <person name="Chung G.-T."/>
            <person name="Escheverria P."/>
            <person name="Fraser C.M."/>
            <person name="Sadzewicz L."/>
            <person name="Shefchek K.A."/>
            <person name="Tallon L."/>
            <person name="Das S.P."/>
            <person name="Daugherty S."/>
            <person name="Mongodin E.F."/>
        </authorList>
    </citation>
    <scope>NUCLEOTIDE SEQUENCE [LARGE SCALE GENOMIC DNA]</scope>
    <source>
        <strain evidence="1 2">S36L11</strain>
    </source>
</reference>
<gene>
    <name evidence="1" type="ORF">M136_1447</name>
</gene>
<comment type="caution">
    <text evidence="1">The sequence shown here is derived from an EMBL/GenBank/DDBJ whole genome shotgun (WGS) entry which is preliminary data.</text>
</comment>
<dbReference type="PATRIC" id="fig|1339327.3.peg.2093"/>